<reference evidence="2" key="1">
    <citation type="submission" date="2020-11" db="EMBL/GenBank/DDBJ databases">
        <title>Azospira restricta DSM 18626 genome sequence.</title>
        <authorList>
            <person name="Moe W.M."/>
        </authorList>
    </citation>
    <scope>NUCLEOTIDE SEQUENCE</scope>
    <source>
        <strain evidence="2">DSM 18626</strain>
    </source>
</reference>
<gene>
    <name evidence="2" type="ORF">IWH25_01495</name>
</gene>
<accession>A0A974SPI6</accession>
<dbReference type="AlphaFoldDB" id="A0A974SPI6"/>
<evidence type="ECO:0000313" key="3">
    <source>
        <dbReference type="Proteomes" id="UP000663444"/>
    </source>
</evidence>
<dbReference type="CDD" id="cd02440">
    <property type="entry name" value="AdoMet_MTases"/>
    <property type="match status" value="1"/>
</dbReference>
<dbReference type="InterPro" id="IPR029063">
    <property type="entry name" value="SAM-dependent_MTases_sf"/>
</dbReference>
<dbReference type="InterPro" id="IPR041698">
    <property type="entry name" value="Methyltransf_25"/>
</dbReference>
<dbReference type="KEGG" id="ares:IWH25_01495"/>
<dbReference type="SUPFAM" id="SSF53335">
    <property type="entry name" value="S-adenosyl-L-methionine-dependent methyltransferases"/>
    <property type="match status" value="1"/>
</dbReference>
<organism evidence="2 3">
    <name type="scientific">Azospira restricta</name>
    <dbReference type="NCBI Taxonomy" id="404405"/>
    <lineage>
        <taxon>Bacteria</taxon>
        <taxon>Pseudomonadati</taxon>
        <taxon>Pseudomonadota</taxon>
        <taxon>Betaproteobacteria</taxon>
        <taxon>Rhodocyclales</taxon>
        <taxon>Rhodocyclaceae</taxon>
        <taxon>Azospira</taxon>
    </lineage>
</organism>
<sequence length="240" mass="27145">MGEGVRGECLSAPGYSAFESALIFVIIGKYMNSEYWNKFYSGTFALDIPSQFCAMFCQEAKRGTKVVEFGCGNGRDSRVMASHGFRVLGVDSSVSAIGYCVERAGDNHGKSLQYLNSDVTKLDTEAVKSFVGDEPFYLYSRFFQHTITDDEQELMFSIFASIANSSVTAYFEFRNENDRDTRKVFGDHYRRYQTTEYFSGVLARYGFEVAYAVEGKGHAKYFDEDPHVSRVIARIHREAP</sequence>
<dbReference type="GO" id="GO:0008168">
    <property type="term" value="F:methyltransferase activity"/>
    <property type="evidence" value="ECO:0007669"/>
    <property type="project" value="UniProtKB-KW"/>
</dbReference>
<feature type="domain" description="Methyltransferase" evidence="1">
    <location>
        <begin position="66"/>
        <end position="125"/>
    </location>
</feature>
<proteinExistence type="predicted"/>
<dbReference type="RefSeq" id="WP_203387596.1">
    <property type="nucleotide sequence ID" value="NZ_CP064781.1"/>
</dbReference>
<evidence type="ECO:0000259" key="1">
    <source>
        <dbReference type="Pfam" id="PF13649"/>
    </source>
</evidence>
<dbReference type="Gene3D" id="3.40.50.150">
    <property type="entry name" value="Vaccinia Virus protein VP39"/>
    <property type="match status" value="1"/>
</dbReference>
<dbReference type="Pfam" id="PF13649">
    <property type="entry name" value="Methyltransf_25"/>
    <property type="match status" value="1"/>
</dbReference>
<dbReference type="EMBL" id="CP064781">
    <property type="protein sequence ID" value="QRJ64061.1"/>
    <property type="molecule type" value="Genomic_DNA"/>
</dbReference>
<keyword evidence="2" id="KW-0489">Methyltransferase</keyword>
<dbReference type="GO" id="GO:0032259">
    <property type="term" value="P:methylation"/>
    <property type="evidence" value="ECO:0007669"/>
    <property type="project" value="UniProtKB-KW"/>
</dbReference>
<evidence type="ECO:0000313" key="2">
    <source>
        <dbReference type="EMBL" id="QRJ64061.1"/>
    </source>
</evidence>
<protein>
    <submittedName>
        <fullName evidence="2">Class I SAM-dependent methyltransferase</fullName>
    </submittedName>
</protein>
<dbReference type="Proteomes" id="UP000663444">
    <property type="component" value="Chromosome"/>
</dbReference>
<keyword evidence="2" id="KW-0808">Transferase</keyword>
<name>A0A974SPI6_9RHOO</name>
<keyword evidence="3" id="KW-1185">Reference proteome</keyword>